<evidence type="ECO:0000256" key="6">
    <source>
        <dbReference type="ARBA" id="ARBA00022884"/>
    </source>
</evidence>
<feature type="region of interest" description="Interaction with tRNA" evidence="10">
    <location>
        <begin position="337"/>
        <end position="338"/>
    </location>
</feature>
<dbReference type="EMBL" id="QIBX01000001">
    <property type="protein sequence ID" value="RNL42094.1"/>
    <property type="molecule type" value="Genomic_DNA"/>
</dbReference>
<evidence type="ECO:0000313" key="14">
    <source>
        <dbReference type="Proteomes" id="UP000269591"/>
    </source>
</evidence>
<dbReference type="GO" id="GO:0002143">
    <property type="term" value="P:tRNA wobble position uridine thiolation"/>
    <property type="evidence" value="ECO:0007669"/>
    <property type="project" value="TreeGrafter"/>
</dbReference>
<evidence type="ECO:0000313" key="13">
    <source>
        <dbReference type="EMBL" id="RNL42094.1"/>
    </source>
</evidence>
<feature type="region of interest" description="Interaction with tRNA" evidence="10">
    <location>
        <begin position="171"/>
        <end position="173"/>
    </location>
</feature>
<dbReference type="Pfam" id="PF03054">
    <property type="entry name" value="tRNA_Me_trans"/>
    <property type="match status" value="1"/>
</dbReference>
<dbReference type="InterPro" id="IPR046884">
    <property type="entry name" value="MnmA-like_central"/>
</dbReference>
<feature type="binding site" evidence="10">
    <location>
        <begin position="21"/>
        <end position="28"/>
    </location>
    <ligand>
        <name>ATP</name>
        <dbReference type="ChEBI" id="CHEBI:30616"/>
    </ligand>
</feature>
<dbReference type="NCBIfam" id="TIGR00420">
    <property type="entry name" value="trmU"/>
    <property type="match status" value="1"/>
</dbReference>
<dbReference type="RefSeq" id="WP_123207953.1">
    <property type="nucleotide sequence ID" value="NZ_JBHTHO010000008.1"/>
</dbReference>
<organism evidence="13 14">
    <name type="scientific">Slackia equolifaciens</name>
    <dbReference type="NCBI Taxonomy" id="498718"/>
    <lineage>
        <taxon>Bacteria</taxon>
        <taxon>Bacillati</taxon>
        <taxon>Actinomycetota</taxon>
        <taxon>Coriobacteriia</taxon>
        <taxon>Eggerthellales</taxon>
        <taxon>Eggerthellaceae</taxon>
        <taxon>Slackia</taxon>
    </lineage>
</organism>
<evidence type="ECO:0000256" key="4">
    <source>
        <dbReference type="ARBA" id="ARBA00022741"/>
    </source>
</evidence>
<comment type="caution">
    <text evidence="13">The sequence shown here is derived from an EMBL/GenBank/DDBJ whole genome shotgun (WGS) entry which is preliminary data.</text>
</comment>
<feature type="domain" description="tRNA-specific 2-thiouridylase MnmA-like central" evidence="12">
    <location>
        <begin position="233"/>
        <end position="295"/>
    </location>
</feature>
<comment type="caution">
    <text evidence="10">Lacks conserved residue(s) required for the propagation of feature annotation.</text>
</comment>
<gene>
    <name evidence="10 13" type="primary">mnmA</name>
    <name evidence="13" type="ORF">DMP06_01410</name>
</gene>
<reference evidence="14" key="1">
    <citation type="submission" date="2018-05" db="EMBL/GenBank/DDBJ databases">
        <title>Genome Sequencing of selected type strains of the family Eggerthellaceae.</title>
        <authorList>
            <person name="Danylec N."/>
            <person name="Stoll D.A."/>
            <person name="Doetsch A."/>
            <person name="Huch M."/>
        </authorList>
    </citation>
    <scope>NUCLEOTIDE SEQUENCE [LARGE SCALE GENOMIC DNA]</scope>
    <source>
        <strain evidence="14">DSM 24851</strain>
    </source>
</reference>
<evidence type="ECO:0000259" key="12">
    <source>
        <dbReference type="Pfam" id="PF20259"/>
    </source>
</evidence>
<dbReference type="PANTHER" id="PTHR11933:SF5">
    <property type="entry name" value="MITOCHONDRIAL TRNA-SPECIFIC 2-THIOURIDYLASE 1"/>
    <property type="match status" value="1"/>
</dbReference>
<feature type="site" description="Interaction with tRNA" evidence="10">
    <location>
        <position position="150"/>
    </location>
</feature>
<proteinExistence type="inferred from homology"/>
<evidence type="ECO:0000256" key="1">
    <source>
        <dbReference type="ARBA" id="ARBA00022555"/>
    </source>
</evidence>
<dbReference type="Gene3D" id="2.30.30.280">
    <property type="entry name" value="Adenine nucleotide alpha hydrolases-like domains"/>
    <property type="match status" value="1"/>
</dbReference>
<dbReference type="Proteomes" id="UP000269591">
    <property type="component" value="Unassembled WGS sequence"/>
</dbReference>
<keyword evidence="14" id="KW-1185">Reference proteome</keyword>
<keyword evidence="4 10" id="KW-0547">Nucleotide-binding</keyword>
<protein>
    <recommendedName>
        <fullName evidence="10">tRNA-specific 2-thiouridylase MnmA</fullName>
        <ecNumber evidence="10">2.8.1.13</ecNumber>
    </recommendedName>
</protein>
<evidence type="ECO:0000256" key="9">
    <source>
        <dbReference type="ARBA" id="ARBA00056575"/>
    </source>
</evidence>
<evidence type="ECO:0000259" key="11">
    <source>
        <dbReference type="Pfam" id="PF20258"/>
    </source>
</evidence>
<dbReference type="EC" id="2.8.1.13" evidence="10"/>
<dbReference type="AlphaFoldDB" id="A0A3N0B5J5"/>
<dbReference type="InterPro" id="IPR023382">
    <property type="entry name" value="MnmA-like_central_sf"/>
</dbReference>
<feature type="domain" description="tRNA-specific 2-thiouridylase MnmA-like C-terminal" evidence="11">
    <location>
        <begin position="380"/>
        <end position="411"/>
    </location>
</feature>
<comment type="function">
    <text evidence="9 10">Catalyzes the 2-thiolation of uridine at the wobble position (U34) of tRNA, leading to the formation of s(2)U34.</text>
</comment>
<evidence type="ECO:0000256" key="2">
    <source>
        <dbReference type="ARBA" id="ARBA00022679"/>
    </source>
</evidence>
<dbReference type="GO" id="GO:0000049">
    <property type="term" value="F:tRNA binding"/>
    <property type="evidence" value="ECO:0007669"/>
    <property type="project" value="UniProtKB-KW"/>
</dbReference>
<dbReference type="GO" id="GO:0103016">
    <property type="term" value="F:tRNA-uridine 2-sulfurtransferase activity"/>
    <property type="evidence" value="ECO:0007669"/>
    <property type="project" value="UniProtKB-EC"/>
</dbReference>
<comment type="catalytic activity">
    <reaction evidence="8 10">
        <text>S-sulfanyl-L-cysteinyl-[protein] + uridine(34) in tRNA + AH2 + ATP = 2-thiouridine(34) in tRNA + L-cysteinyl-[protein] + A + AMP + diphosphate + H(+)</text>
        <dbReference type="Rhea" id="RHEA:47032"/>
        <dbReference type="Rhea" id="RHEA-COMP:10131"/>
        <dbReference type="Rhea" id="RHEA-COMP:11726"/>
        <dbReference type="Rhea" id="RHEA-COMP:11727"/>
        <dbReference type="Rhea" id="RHEA-COMP:11728"/>
        <dbReference type="ChEBI" id="CHEBI:13193"/>
        <dbReference type="ChEBI" id="CHEBI:15378"/>
        <dbReference type="ChEBI" id="CHEBI:17499"/>
        <dbReference type="ChEBI" id="CHEBI:29950"/>
        <dbReference type="ChEBI" id="CHEBI:30616"/>
        <dbReference type="ChEBI" id="CHEBI:33019"/>
        <dbReference type="ChEBI" id="CHEBI:61963"/>
        <dbReference type="ChEBI" id="CHEBI:65315"/>
        <dbReference type="ChEBI" id="CHEBI:87170"/>
        <dbReference type="ChEBI" id="CHEBI:456215"/>
        <dbReference type="EC" id="2.8.1.13"/>
    </reaction>
</comment>
<comment type="similarity">
    <text evidence="10">Belongs to the MnmA/TRMU family.</text>
</comment>
<dbReference type="GO" id="GO:0005524">
    <property type="term" value="F:ATP binding"/>
    <property type="evidence" value="ECO:0007669"/>
    <property type="project" value="UniProtKB-KW"/>
</dbReference>
<dbReference type="InterPro" id="IPR046885">
    <property type="entry name" value="MnmA-like_C"/>
</dbReference>
<keyword evidence="6 10" id="KW-0694">RNA-binding</keyword>
<dbReference type="InterPro" id="IPR014729">
    <property type="entry name" value="Rossmann-like_a/b/a_fold"/>
</dbReference>
<dbReference type="Pfam" id="PF20259">
    <property type="entry name" value="tRNA_Me_trans_M"/>
    <property type="match status" value="1"/>
</dbReference>
<dbReference type="PANTHER" id="PTHR11933">
    <property type="entry name" value="TRNA 5-METHYLAMINOMETHYL-2-THIOURIDYLATE -METHYLTRANSFERASE"/>
    <property type="match status" value="1"/>
</dbReference>
<dbReference type="HAMAP" id="MF_00144">
    <property type="entry name" value="tRNA_thiouridyl_MnmA"/>
    <property type="match status" value="1"/>
</dbReference>
<dbReference type="InterPro" id="IPR004506">
    <property type="entry name" value="MnmA-like"/>
</dbReference>
<name>A0A3N0B5J5_9ACTN</name>
<evidence type="ECO:0000256" key="3">
    <source>
        <dbReference type="ARBA" id="ARBA00022694"/>
    </source>
</evidence>
<evidence type="ECO:0000256" key="7">
    <source>
        <dbReference type="ARBA" id="ARBA00023157"/>
    </source>
</evidence>
<keyword evidence="3 10" id="KW-0819">tRNA processing</keyword>
<evidence type="ECO:0000256" key="10">
    <source>
        <dbReference type="HAMAP-Rule" id="MF_00144"/>
    </source>
</evidence>
<evidence type="ECO:0000256" key="5">
    <source>
        <dbReference type="ARBA" id="ARBA00022840"/>
    </source>
</evidence>
<keyword evidence="7" id="KW-1015">Disulfide bond</keyword>
<feature type="active site" description="Cysteine persulfide intermediate" evidence="10">
    <location>
        <position position="223"/>
    </location>
</feature>
<dbReference type="CDD" id="cd01998">
    <property type="entry name" value="MnmA_TRMU-like"/>
    <property type="match status" value="1"/>
</dbReference>
<keyword evidence="1 10" id="KW-0820">tRNA-binding</keyword>
<dbReference type="OrthoDB" id="9800696at2"/>
<dbReference type="Pfam" id="PF20258">
    <property type="entry name" value="tRNA_Me_trans_C"/>
    <property type="match status" value="1"/>
</dbReference>
<keyword evidence="2 10" id="KW-0808">Transferase</keyword>
<comment type="subcellular location">
    <subcellularLocation>
        <location evidence="10">Cytoplasm</location>
    </subcellularLocation>
</comment>
<keyword evidence="5 10" id="KW-0067">ATP-binding</keyword>
<accession>A0A3N0B5J5</accession>
<dbReference type="Gene3D" id="2.40.30.10">
    <property type="entry name" value="Translation factors"/>
    <property type="match status" value="1"/>
</dbReference>
<sequence length="420" mass="44904">MNQDYTHTQAFVSGKRRVVLGMSGGVDSSVAAALLQRAGYEVLGVTCLFSDDESVQQAVEDARAVAERLGIRHVVYDARALFEERVVRDFVDGYACGMTPSPCVGCNARVKIPALFAAAEQAMADADDGANAGIADAADSAPDFFVATGHYARVTRRRDRFAVARAADLSKDQSYMLSLLSQEQLARLVLPLGDIEGGKPEVRSMAHELGLPVASKSDSQDICFIPDGNHLAFLEHRGVSAASGDIVTRDGIVVGRHDGLFRYTIGQRKGLGIGGAPEPYYVVGKDAVQNRLIVGFAHEARIDCVRLARMNWQAASPEELAARFAERGPLACSVKLRYRQHAVPCRLVPADMEGDMGLAFVNSRGMQFKPVGVEGSIPAATVLLDQPQTPTAPGQFAVLYDGDAVLGAGVIESVRLAEEA</sequence>
<feature type="active site" description="Nucleophile" evidence="10">
    <location>
        <position position="106"/>
    </location>
</feature>
<evidence type="ECO:0000256" key="8">
    <source>
        <dbReference type="ARBA" id="ARBA00051542"/>
    </source>
</evidence>
<feature type="site" description="Interaction with tRNA" evidence="10">
    <location>
        <position position="395"/>
    </location>
</feature>
<feature type="binding site" evidence="10">
    <location>
        <position position="149"/>
    </location>
    <ligand>
        <name>ATP</name>
        <dbReference type="ChEBI" id="CHEBI:30616"/>
    </ligand>
</feature>
<keyword evidence="10" id="KW-0963">Cytoplasm</keyword>
<dbReference type="FunFam" id="2.30.30.280:FF:000001">
    <property type="entry name" value="tRNA-specific 2-thiouridylase MnmA"/>
    <property type="match status" value="1"/>
</dbReference>
<dbReference type="Gene3D" id="3.40.50.620">
    <property type="entry name" value="HUPs"/>
    <property type="match status" value="1"/>
</dbReference>
<dbReference type="GO" id="GO:0005737">
    <property type="term" value="C:cytoplasm"/>
    <property type="evidence" value="ECO:0007669"/>
    <property type="project" value="UniProtKB-SubCell"/>
</dbReference>
<dbReference type="SUPFAM" id="SSF52402">
    <property type="entry name" value="Adenine nucleotide alpha hydrolases-like"/>
    <property type="match status" value="1"/>
</dbReference>